<sequence>MTKKQWFFILGIPFCMWTIALALQNESLHYLLLNTLLAIPAAPMIFSDILNNIMRLFDKDMAMSLEDAIDADRQAAKSELLNRKIYETSQVISPPSDDKASLDDK</sequence>
<gene>
    <name evidence="2" type="ORF">JCM19237_4976</name>
</gene>
<protein>
    <submittedName>
        <fullName evidence="2">Uncharacterized protein</fullName>
    </submittedName>
</protein>
<evidence type="ECO:0000256" key="1">
    <source>
        <dbReference type="SAM" id="Phobius"/>
    </source>
</evidence>
<keyword evidence="1" id="KW-0472">Membrane</keyword>
<dbReference type="Proteomes" id="UP000029227">
    <property type="component" value="Unassembled WGS sequence"/>
</dbReference>
<organism evidence="2 3">
    <name type="scientific">Photobacterium aphoticum</name>
    <dbReference type="NCBI Taxonomy" id="754436"/>
    <lineage>
        <taxon>Bacteria</taxon>
        <taxon>Pseudomonadati</taxon>
        <taxon>Pseudomonadota</taxon>
        <taxon>Gammaproteobacteria</taxon>
        <taxon>Vibrionales</taxon>
        <taxon>Vibrionaceae</taxon>
        <taxon>Photobacterium</taxon>
    </lineage>
</organism>
<name>A0A090QIM2_9GAMM</name>
<evidence type="ECO:0000313" key="3">
    <source>
        <dbReference type="Proteomes" id="UP000029227"/>
    </source>
</evidence>
<keyword evidence="1" id="KW-1133">Transmembrane helix</keyword>
<comment type="caution">
    <text evidence="2">The sequence shown here is derived from an EMBL/GenBank/DDBJ whole genome shotgun (WGS) entry which is preliminary data.</text>
</comment>
<dbReference type="EMBL" id="BBMN01000001">
    <property type="protein sequence ID" value="GAL02083.1"/>
    <property type="molecule type" value="Genomic_DNA"/>
</dbReference>
<dbReference type="STRING" id="754436.JCM19237_4976"/>
<feature type="transmembrane region" description="Helical" evidence="1">
    <location>
        <begin position="32"/>
        <end position="53"/>
    </location>
</feature>
<proteinExistence type="predicted"/>
<evidence type="ECO:0000313" key="2">
    <source>
        <dbReference type="EMBL" id="GAL02083.1"/>
    </source>
</evidence>
<dbReference type="AlphaFoldDB" id="A0A090QIM2"/>
<keyword evidence="1" id="KW-0812">Transmembrane</keyword>
<accession>A0A090QIM2</accession>
<reference evidence="2 3" key="1">
    <citation type="journal article" date="2014" name="Genome Announc.">
        <title>Draft Genome Sequences of Two Vibrionaceae Species, Vibrio ponticus C121 and Photobacterium aphoticum C119, Isolated as Coral Reef Microbiota.</title>
        <authorList>
            <person name="Al-saari N."/>
            <person name="Meirelles P.M."/>
            <person name="Mino S."/>
            <person name="Suda W."/>
            <person name="Oshima K."/>
            <person name="Hattori M."/>
            <person name="Ohkuma M."/>
            <person name="Thompson F.L."/>
            <person name="Gomez-Gil B."/>
            <person name="Sawabe T."/>
            <person name="Sawabe T."/>
        </authorList>
    </citation>
    <scope>NUCLEOTIDE SEQUENCE [LARGE SCALE GENOMIC DNA]</scope>
    <source>
        <strain evidence="2 3">JCM 19237</strain>
    </source>
</reference>